<name>A0A3P7J1T1_STRVU</name>
<keyword evidence="3" id="KW-0347">Helicase</keyword>
<dbReference type="GO" id="GO:0006289">
    <property type="term" value="P:nucleotide-excision repair"/>
    <property type="evidence" value="ECO:0007669"/>
    <property type="project" value="InterPro"/>
</dbReference>
<reference evidence="8 9" key="1">
    <citation type="submission" date="2018-11" db="EMBL/GenBank/DDBJ databases">
        <authorList>
            <consortium name="Pathogen Informatics"/>
        </authorList>
    </citation>
    <scope>NUCLEOTIDE SEQUENCE [LARGE SCALE GENOMIC DNA]</scope>
</reference>
<dbReference type="Pfam" id="PF16203">
    <property type="entry name" value="ERCC3_RAD25_C"/>
    <property type="match status" value="1"/>
</dbReference>
<dbReference type="PANTHER" id="PTHR11274">
    <property type="entry name" value="RAD25/XP-B DNA REPAIR HELICASE"/>
    <property type="match status" value="1"/>
</dbReference>
<feature type="non-terminal residue" evidence="8">
    <location>
        <position position="1"/>
    </location>
</feature>
<dbReference type="GO" id="GO:0000112">
    <property type="term" value="C:nucleotide-excision repair factor 3 complex"/>
    <property type="evidence" value="ECO:0007669"/>
    <property type="project" value="TreeGrafter"/>
</dbReference>
<evidence type="ECO:0000259" key="7">
    <source>
        <dbReference type="PROSITE" id="PS51194"/>
    </source>
</evidence>
<dbReference type="GO" id="GO:0043138">
    <property type="term" value="F:3'-5' DNA helicase activity"/>
    <property type="evidence" value="ECO:0007669"/>
    <property type="project" value="TreeGrafter"/>
</dbReference>
<accession>A0A3P7J1T1</accession>
<dbReference type="OrthoDB" id="10262986at2759"/>
<sequence>RVLTIVQAHCKLGLTATLVREDDKITDLNFLIGKTLKAGHIAKVQCAEVWCPMTSEFYAYYLRAQIARRLLLAVMNPNKFRICQFLIKFHERRNDKIIVFSDNVFALKKYAIEMNKPFLYGETSQNERMKILQNFQYNPRVNTIFVSKVADTSFDLPEANVLIQVSAHGGSRRQVSQ</sequence>
<dbReference type="EMBL" id="UYYB01031632">
    <property type="protein sequence ID" value="VDM73619.1"/>
    <property type="molecule type" value="Genomic_DNA"/>
</dbReference>
<feature type="domain" description="Helicase C-terminal" evidence="7">
    <location>
        <begin position="81"/>
        <end position="177"/>
    </location>
</feature>
<dbReference type="InterPro" id="IPR001161">
    <property type="entry name" value="XPB/Ssl2"/>
</dbReference>
<dbReference type="GO" id="GO:0005675">
    <property type="term" value="C:transcription factor TFIIH holo complex"/>
    <property type="evidence" value="ECO:0007669"/>
    <property type="project" value="TreeGrafter"/>
</dbReference>
<keyword evidence="2" id="KW-0378">Hydrolase</keyword>
<dbReference type="SUPFAM" id="SSF52540">
    <property type="entry name" value="P-loop containing nucleoside triphosphate hydrolases"/>
    <property type="match status" value="1"/>
</dbReference>
<organism evidence="8 9">
    <name type="scientific">Strongylus vulgaris</name>
    <name type="common">Blood worm</name>
    <dbReference type="NCBI Taxonomy" id="40348"/>
    <lineage>
        <taxon>Eukaryota</taxon>
        <taxon>Metazoa</taxon>
        <taxon>Ecdysozoa</taxon>
        <taxon>Nematoda</taxon>
        <taxon>Chromadorea</taxon>
        <taxon>Rhabditida</taxon>
        <taxon>Rhabditina</taxon>
        <taxon>Rhabditomorpha</taxon>
        <taxon>Strongyloidea</taxon>
        <taxon>Strongylidae</taxon>
        <taxon>Strongylus</taxon>
    </lineage>
</organism>
<dbReference type="InterPro" id="IPR027417">
    <property type="entry name" value="P-loop_NTPase"/>
</dbReference>
<evidence type="ECO:0000256" key="6">
    <source>
        <dbReference type="ARBA" id="ARBA00044810"/>
    </source>
</evidence>
<dbReference type="InterPro" id="IPR050615">
    <property type="entry name" value="ATP-dep_DNA_Helicase"/>
</dbReference>
<keyword evidence="4" id="KW-0067">ATP-binding</keyword>
<dbReference type="PRINTS" id="PR00851">
    <property type="entry name" value="XRODRMPGMNTB"/>
</dbReference>
<proteinExistence type="predicted"/>
<dbReference type="CDD" id="cd18789">
    <property type="entry name" value="SF2_C_XPB"/>
    <property type="match status" value="1"/>
</dbReference>
<dbReference type="GO" id="GO:0097550">
    <property type="term" value="C:transcription preinitiation complex"/>
    <property type="evidence" value="ECO:0007669"/>
    <property type="project" value="TreeGrafter"/>
</dbReference>
<keyword evidence="9" id="KW-1185">Reference proteome</keyword>
<keyword evidence="1" id="KW-0547">Nucleotide-binding</keyword>
<dbReference type="Gene3D" id="3.40.50.300">
    <property type="entry name" value="P-loop containing nucleotide triphosphate hydrolases"/>
    <property type="match status" value="1"/>
</dbReference>
<dbReference type="PANTHER" id="PTHR11274:SF0">
    <property type="entry name" value="GENERAL TRANSCRIPTION AND DNA REPAIR FACTOR IIH HELICASE SUBUNIT XPB"/>
    <property type="match status" value="1"/>
</dbReference>
<dbReference type="InterPro" id="IPR001650">
    <property type="entry name" value="Helicase_C-like"/>
</dbReference>
<dbReference type="Proteomes" id="UP000270094">
    <property type="component" value="Unassembled WGS sequence"/>
</dbReference>
<dbReference type="GO" id="GO:0016787">
    <property type="term" value="F:hydrolase activity"/>
    <property type="evidence" value="ECO:0007669"/>
    <property type="project" value="UniProtKB-KW"/>
</dbReference>
<gene>
    <name evidence="8" type="ORF">SVUK_LOCUS8617</name>
</gene>
<evidence type="ECO:0000256" key="2">
    <source>
        <dbReference type="ARBA" id="ARBA00022801"/>
    </source>
</evidence>
<evidence type="ECO:0000256" key="4">
    <source>
        <dbReference type="ARBA" id="ARBA00022840"/>
    </source>
</evidence>
<protein>
    <recommendedName>
        <fullName evidence="5">General transcription and DNA repair factor IIH helicase/translocase subunit XPB</fullName>
    </recommendedName>
    <alternativeName>
        <fullName evidence="6">DNA 3'-5' helicase/translocase XPB</fullName>
    </alternativeName>
</protein>
<dbReference type="GO" id="GO:0006367">
    <property type="term" value="P:transcription initiation at RNA polymerase II promoter"/>
    <property type="evidence" value="ECO:0007669"/>
    <property type="project" value="InterPro"/>
</dbReference>
<evidence type="ECO:0000256" key="1">
    <source>
        <dbReference type="ARBA" id="ARBA00022741"/>
    </source>
</evidence>
<evidence type="ECO:0000256" key="5">
    <source>
        <dbReference type="ARBA" id="ARBA00044799"/>
    </source>
</evidence>
<dbReference type="InterPro" id="IPR032438">
    <property type="entry name" value="ERCC3_RAD25_C"/>
</dbReference>
<dbReference type="GO" id="GO:0005524">
    <property type="term" value="F:ATP binding"/>
    <property type="evidence" value="ECO:0007669"/>
    <property type="project" value="UniProtKB-KW"/>
</dbReference>
<dbReference type="NCBIfam" id="TIGR00603">
    <property type="entry name" value="rad25"/>
    <property type="match status" value="1"/>
</dbReference>
<evidence type="ECO:0000313" key="8">
    <source>
        <dbReference type="EMBL" id="VDM73619.1"/>
    </source>
</evidence>
<evidence type="ECO:0000256" key="3">
    <source>
        <dbReference type="ARBA" id="ARBA00022806"/>
    </source>
</evidence>
<dbReference type="PROSITE" id="PS51194">
    <property type="entry name" value="HELICASE_CTER"/>
    <property type="match status" value="1"/>
</dbReference>
<dbReference type="AlphaFoldDB" id="A0A3P7J1T1"/>
<evidence type="ECO:0000313" key="9">
    <source>
        <dbReference type="Proteomes" id="UP000270094"/>
    </source>
</evidence>